<gene>
    <name evidence="1" type="ORF">BT96DRAFT_947135</name>
</gene>
<evidence type="ECO:0000313" key="2">
    <source>
        <dbReference type="Proteomes" id="UP000799118"/>
    </source>
</evidence>
<evidence type="ECO:0000313" key="1">
    <source>
        <dbReference type="EMBL" id="KAE9389058.1"/>
    </source>
</evidence>
<dbReference type="Proteomes" id="UP000799118">
    <property type="component" value="Unassembled WGS sequence"/>
</dbReference>
<reference evidence="1" key="1">
    <citation type="journal article" date="2019" name="Environ. Microbiol.">
        <title>Fungal ecological strategies reflected in gene transcription - a case study of two litter decomposers.</title>
        <authorList>
            <person name="Barbi F."/>
            <person name="Kohler A."/>
            <person name="Barry K."/>
            <person name="Baskaran P."/>
            <person name="Daum C."/>
            <person name="Fauchery L."/>
            <person name="Ihrmark K."/>
            <person name="Kuo A."/>
            <person name="LaButti K."/>
            <person name="Lipzen A."/>
            <person name="Morin E."/>
            <person name="Grigoriev I.V."/>
            <person name="Henrissat B."/>
            <person name="Lindahl B."/>
            <person name="Martin F."/>
        </authorList>
    </citation>
    <scope>NUCLEOTIDE SEQUENCE</scope>
    <source>
        <strain evidence="1">JB14</strain>
    </source>
</reference>
<accession>A0A6A4GTN0</accession>
<name>A0A6A4GTN0_9AGAR</name>
<sequence>MEAAERAQTGGALFNALYNTMMMYVQNYTPANPSTYRKGPITIPFAPDLPKTDNSYLRDYQKIKEEVTPEVELWDETLREIDNNIKNEPAKFAEFRLEKAAKEKATNELFMKEMQVLSQQFKEGVGMMNQLAGVVMKSAQVAHEAANISGGPTVTAQVMPTVSQLTRYAGPKPLTNQNGQTMTLRELAFYV</sequence>
<dbReference type="AlphaFoldDB" id="A0A6A4GTN0"/>
<dbReference type="EMBL" id="ML769713">
    <property type="protein sequence ID" value="KAE9389058.1"/>
    <property type="molecule type" value="Genomic_DNA"/>
</dbReference>
<organism evidence="1 2">
    <name type="scientific">Gymnopus androsaceus JB14</name>
    <dbReference type="NCBI Taxonomy" id="1447944"/>
    <lineage>
        <taxon>Eukaryota</taxon>
        <taxon>Fungi</taxon>
        <taxon>Dikarya</taxon>
        <taxon>Basidiomycota</taxon>
        <taxon>Agaricomycotina</taxon>
        <taxon>Agaricomycetes</taxon>
        <taxon>Agaricomycetidae</taxon>
        <taxon>Agaricales</taxon>
        <taxon>Marasmiineae</taxon>
        <taxon>Omphalotaceae</taxon>
        <taxon>Gymnopus</taxon>
    </lineage>
</organism>
<proteinExistence type="predicted"/>
<protein>
    <submittedName>
        <fullName evidence="1">Uncharacterized protein</fullName>
    </submittedName>
</protein>
<keyword evidence="2" id="KW-1185">Reference proteome</keyword>